<dbReference type="Pfam" id="PF01553">
    <property type="entry name" value="Acyltransferase"/>
    <property type="match status" value="1"/>
</dbReference>
<dbReference type="InterPro" id="IPR002123">
    <property type="entry name" value="Plipid/glycerol_acylTrfase"/>
</dbReference>
<dbReference type="STRING" id="2041.AERYTH_12280"/>
<proteinExistence type="predicted"/>
<dbReference type="EMBL" id="CP011502">
    <property type="protein sequence ID" value="ALX05419.1"/>
    <property type="molecule type" value="Genomic_DNA"/>
</dbReference>
<dbReference type="SUPFAM" id="SSF69593">
    <property type="entry name" value="Glycerol-3-phosphate (1)-acyltransferase"/>
    <property type="match status" value="1"/>
</dbReference>
<keyword evidence="5" id="KW-1185">Reference proteome</keyword>
<dbReference type="AlphaFoldDB" id="A0A0U4CBW7"/>
<organism evidence="4 5">
    <name type="scientific">Aeromicrobium erythreum</name>
    <dbReference type="NCBI Taxonomy" id="2041"/>
    <lineage>
        <taxon>Bacteria</taxon>
        <taxon>Bacillati</taxon>
        <taxon>Actinomycetota</taxon>
        <taxon>Actinomycetes</taxon>
        <taxon>Propionibacteriales</taxon>
        <taxon>Nocardioidaceae</taxon>
        <taxon>Aeromicrobium</taxon>
    </lineage>
</organism>
<evidence type="ECO:0000256" key="2">
    <source>
        <dbReference type="ARBA" id="ARBA00023315"/>
    </source>
</evidence>
<dbReference type="Proteomes" id="UP000067689">
    <property type="component" value="Chromosome"/>
</dbReference>
<dbReference type="PANTHER" id="PTHR10434:SF11">
    <property type="entry name" value="1-ACYL-SN-GLYCEROL-3-PHOSPHATE ACYLTRANSFERASE"/>
    <property type="match status" value="1"/>
</dbReference>
<dbReference type="KEGG" id="aer:AERYTH_12280"/>
<accession>A0A0U4CBW7</accession>
<evidence type="ECO:0000313" key="4">
    <source>
        <dbReference type="EMBL" id="ALX05419.1"/>
    </source>
</evidence>
<feature type="domain" description="Phospholipid/glycerol acyltransferase" evidence="3">
    <location>
        <begin position="29"/>
        <end position="139"/>
    </location>
</feature>
<evidence type="ECO:0000259" key="3">
    <source>
        <dbReference type="SMART" id="SM00563"/>
    </source>
</evidence>
<dbReference type="PANTHER" id="PTHR10434">
    <property type="entry name" value="1-ACYL-SN-GLYCEROL-3-PHOSPHATE ACYLTRANSFERASE"/>
    <property type="match status" value="1"/>
</dbReference>
<protein>
    <recommendedName>
        <fullName evidence="3">Phospholipid/glycerol acyltransferase domain-containing protein</fullName>
    </recommendedName>
</protein>
<evidence type="ECO:0000256" key="1">
    <source>
        <dbReference type="ARBA" id="ARBA00022679"/>
    </source>
</evidence>
<dbReference type="SMART" id="SM00563">
    <property type="entry name" value="PlsC"/>
    <property type="match status" value="1"/>
</dbReference>
<sequence length="215" mass="23278">MRPVVRRSVHRQWDVRQRGAHHVPVAGPVILASNHVGWLDGPLLILCAPRHAHALVKREAFEGRTARVLRLAGQIPVRREERDVGALRTAAGALAAGQCVVVYPEGQRGAGDVRRTKDGVAWLAMVSGAPVVPVALFGTRAPGGHPESRPARGARIDVVYGEPLRIAPVPWPRTRAHVAEVGRRITDHLRHHVEWAADTGHLQLPGPLPEGTADV</sequence>
<dbReference type="CDD" id="cd07989">
    <property type="entry name" value="LPLAT_AGPAT-like"/>
    <property type="match status" value="1"/>
</dbReference>
<evidence type="ECO:0000313" key="5">
    <source>
        <dbReference type="Proteomes" id="UP000067689"/>
    </source>
</evidence>
<name>A0A0U4CBW7_9ACTN</name>
<dbReference type="GO" id="GO:0006654">
    <property type="term" value="P:phosphatidic acid biosynthetic process"/>
    <property type="evidence" value="ECO:0007669"/>
    <property type="project" value="TreeGrafter"/>
</dbReference>
<reference evidence="4 5" key="1">
    <citation type="journal article" date="1991" name="Int. J. Syst. Bacteriol.">
        <title>Description of the erythromycin-producing bacterium Arthrobacter sp. strain NRRL B-3381 as Aeromicrobium erythreum gen. nov., sp. nov.</title>
        <authorList>
            <person name="Miller E.S."/>
            <person name="Woese C.R."/>
            <person name="Brenner S."/>
        </authorList>
    </citation>
    <scope>NUCLEOTIDE SEQUENCE [LARGE SCALE GENOMIC DNA]</scope>
    <source>
        <strain evidence="4 5">AR18</strain>
    </source>
</reference>
<keyword evidence="1" id="KW-0808">Transferase</keyword>
<dbReference type="GO" id="GO:0005886">
    <property type="term" value="C:plasma membrane"/>
    <property type="evidence" value="ECO:0007669"/>
    <property type="project" value="TreeGrafter"/>
</dbReference>
<dbReference type="PATRIC" id="fig|2041.4.peg.2556"/>
<dbReference type="GO" id="GO:0003841">
    <property type="term" value="F:1-acylglycerol-3-phosphate O-acyltransferase activity"/>
    <property type="evidence" value="ECO:0007669"/>
    <property type="project" value="TreeGrafter"/>
</dbReference>
<keyword evidence="2" id="KW-0012">Acyltransferase</keyword>
<gene>
    <name evidence="4" type="ORF">AERYTH_12280</name>
</gene>